<dbReference type="AlphaFoldDB" id="A0A1D1W8W5"/>
<evidence type="ECO:0000313" key="2">
    <source>
        <dbReference type="EMBL" id="GAV07529.1"/>
    </source>
</evidence>
<dbReference type="Proteomes" id="UP000186922">
    <property type="component" value="Unassembled WGS sequence"/>
</dbReference>
<feature type="transmembrane region" description="Helical" evidence="1">
    <location>
        <begin position="6"/>
        <end position="28"/>
    </location>
</feature>
<gene>
    <name evidence="2" type="primary">RvY_17354-1</name>
    <name evidence="2" type="synonym">RvY_17354.1</name>
    <name evidence="2" type="ORF">RvY_17354</name>
</gene>
<keyword evidence="1" id="KW-0472">Membrane</keyword>
<comment type="caution">
    <text evidence="2">The sequence shown here is derived from an EMBL/GenBank/DDBJ whole genome shotgun (WGS) entry which is preliminary data.</text>
</comment>
<evidence type="ECO:0000313" key="3">
    <source>
        <dbReference type="Proteomes" id="UP000186922"/>
    </source>
</evidence>
<dbReference type="EMBL" id="BDGG01000015">
    <property type="protein sequence ID" value="GAV07529.1"/>
    <property type="molecule type" value="Genomic_DNA"/>
</dbReference>
<name>A0A1D1W8W5_RAMVA</name>
<keyword evidence="3" id="KW-1185">Reference proteome</keyword>
<keyword evidence="1" id="KW-1133">Transmembrane helix</keyword>
<sequence>MTGGNVLGARAASLFIADMGFVTHALGMKRGQVRQTKKLLQIEFMVLNLINSFVRFKAIASVKSSVTVRTVHVVGSCARTILSETSSAYKSTAVGIAAIARNITMETPVVSAIPGRQARQYIKVLVMQ</sequence>
<organism evidence="2 3">
    <name type="scientific">Ramazzottius varieornatus</name>
    <name type="common">Water bear</name>
    <name type="synonym">Tardigrade</name>
    <dbReference type="NCBI Taxonomy" id="947166"/>
    <lineage>
        <taxon>Eukaryota</taxon>
        <taxon>Metazoa</taxon>
        <taxon>Ecdysozoa</taxon>
        <taxon>Tardigrada</taxon>
        <taxon>Eutardigrada</taxon>
        <taxon>Parachela</taxon>
        <taxon>Hypsibioidea</taxon>
        <taxon>Ramazzottiidae</taxon>
        <taxon>Ramazzottius</taxon>
    </lineage>
</organism>
<evidence type="ECO:0000256" key="1">
    <source>
        <dbReference type="SAM" id="Phobius"/>
    </source>
</evidence>
<reference evidence="2 3" key="1">
    <citation type="journal article" date="2016" name="Nat. Commun.">
        <title>Extremotolerant tardigrade genome and improved radiotolerance of human cultured cells by tardigrade-unique protein.</title>
        <authorList>
            <person name="Hashimoto T."/>
            <person name="Horikawa D.D."/>
            <person name="Saito Y."/>
            <person name="Kuwahara H."/>
            <person name="Kozuka-Hata H."/>
            <person name="Shin-I T."/>
            <person name="Minakuchi Y."/>
            <person name="Ohishi K."/>
            <person name="Motoyama A."/>
            <person name="Aizu T."/>
            <person name="Enomoto A."/>
            <person name="Kondo K."/>
            <person name="Tanaka S."/>
            <person name="Hara Y."/>
            <person name="Koshikawa S."/>
            <person name="Sagara H."/>
            <person name="Miura T."/>
            <person name="Yokobori S."/>
            <person name="Miyagawa K."/>
            <person name="Suzuki Y."/>
            <person name="Kubo T."/>
            <person name="Oyama M."/>
            <person name="Kohara Y."/>
            <person name="Fujiyama A."/>
            <person name="Arakawa K."/>
            <person name="Katayama T."/>
            <person name="Toyoda A."/>
            <person name="Kunieda T."/>
        </authorList>
    </citation>
    <scope>NUCLEOTIDE SEQUENCE [LARGE SCALE GENOMIC DNA]</scope>
    <source>
        <strain evidence="2 3">YOKOZUNA-1</strain>
    </source>
</reference>
<keyword evidence="1" id="KW-0812">Transmembrane</keyword>
<protein>
    <submittedName>
        <fullName evidence="2">Uncharacterized protein</fullName>
    </submittedName>
</protein>
<accession>A0A1D1W8W5</accession>
<proteinExistence type="predicted"/>